<dbReference type="PROSITE" id="PS51828">
    <property type="entry name" value="PTX_2"/>
    <property type="match status" value="1"/>
</dbReference>
<dbReference type="Pfam" id="PF00354">
    <property type="entry name" value="Pentaxin"/>
    <property type="match status" value="1"/>
</dbReference>
<dbReference type="FunFam" id="2.60.120.200:FF:000012">
    <property type="entry name" value="neuronal pentraxin receptor"/>
    <property type="match status" value="1"/>
</dbReference>
<keyword evidence="5" id="KW-0325">Glycoprotein</keyword>
<dbReference type="OrthoDB" id="8871962at2759"/>
<dbReference type="AlphaFoldDB" id="A0A9Q0E5P8"/>
<dbReference type="GO" id="GO:0046872">
    <property type="term" value="F:metal ion binding"/>
    <property type="evidence" value="ECO:0007669"/>
    <property type="project" value="UniProtKB-KW"/>
</dbReference>
<accession>A0A9Q0E5P8</accession>
<keyword evidence="2" id="KW-0479">Metal-binding</keyword>
<dbReference type="PANTHER" id="PTHR19277">
    <property type="entry name" value="PENTRAXIN"/>
    <property type="match status" value="1"/>
</dbReference>
<evidence type="ECO:0000256" key="7">
    <source>
        <dbReference type="SAM" id="Coils"/>
    </source>
</evidence>
<evidence type="ECO:0000313" key="10">
    <source>
        <dbReference type="Proteomes" id="UP001148018"/>
    </source>
</evidence>
<dbReference type="PANTHER" id="PTHR19277:SF162">
    <property type="entry name" value="NEURONAL PENTRAXIN RECEPTOR"/>
    <property type="match status" value="1"/>
</dbReference>
<comment type="caution">
    <text evidence="6">Lacks conserved residue(s) required for the propagation of feature annotation.</text>
</comment>
<gene>
    <name evidence="9" type="ORF">NHX12_032445</name>
</gene>
<dbReference type="Gene3D" id="2.60.120.200">
    <property type="match status" value="1"/>
</dbReference>
<protein>
    <recommendedName>
        <fullName evidence="8">Pentraxin (PTX) domain-containing protein</fullName>
    </recommendedName>
</protein>
<evidence type="ECO:0000256" key="5">
    <source>
        <dbReference type="ARBA" id="ARBA00023180"/>
    </source>
</evidence>
<evidence type="ECO:0000256" key="4">
    <source>
        <dbReference type="ARBA" id="ARBA00023157"/>
    </source>
</evidence>
<feature type="coiled-coil region" evidence="7">
    <location>
        <begin position="49"/>
        <end position="80"/>
    </location>
</feature>
<reference evidence="9" key="1">
    <citation type="submission" date="2022-07" db="EMBL/GenBank/DDBJ databases">
        <title>Chromosome-level genome of Muraenolepis orangiensis.</title>
        <authorList>
            <person name="Kim J."/>
        </authorList>
    </citation>
    <scope>NUCLEOTIDE SEQUENCE</scope>
    <source>
        <strain evidence="9">KU_S4_2022</strain>
        <tissue evidence="9">Muscle</tissue>
    </source>
</reference>
<evidence type="ECO:0000313" key="9">
    <source>
        <dbReference type="EMBL" id="KAJ3601477.1"/>
    </source>
</evidence>
<dbReference type="InterPro" id="IPR001759">
    <property type="entry name" value="PTX_dom"/>
</dbReference>
<sequence length="304" mass="32884">MQSDIGPYPQNQTTDTNTSRAVALDGAPGTLSGAGHGGAVWLGGDRWAVEDLEGQLERKVELLEKERKALRLETEKHRHDIDQGLHQLHLRLAEGFRVSFPSRTNYMYARVKASLPQLRAFSACLWLRSTEERGPAGTPLSYAVQGQPNEMVLLQGPRGALELLVNDKVAQLPLNLTRGSWQHMCVSWSQKGGAWQAYQGGRLRGEGHGLAPGHHLRAGGQLVLGQEQDSPGGGFDSTQALVGELAQVGLWDRVLTPSQVAGLARCGRVAQGSLTGWTERELEVLGGAVKLPGEPCSKHSRSSQ</sequence>
<evidence type="ECO:0000259" key="8">
    <source>
        <dbReference type="PROSITE" id="PS51828"/>
    </source>
</evidence>
<comment type="caution">
    <text evidence="9">The sequence shown here is derived from an EMBL/GenBank/DDBJ whole genome shotgun (WGS) entry which is preliminary data.</text>
</comment>
<comment type="cofactor">
    <cofactor evidence="1">
        <name>Ca(2+)</name>
        <dbReference type="ChEBI" id="CHEBI:29108"/>
    </cofactor>
</comment>
<name>A0A9Q0E5P8_9TELE</name>
<dbReference type="PRINTS" id="PR00895">
    <property type="entry name" value="PENTAXIN"/>
</dbReference>
<keyword evidence="7" id="KW-0175">Coiled coil</keyword>
<dbReference type="InterPro" id="IPR051360">
    <property type="entry name" value="Neuronal_Pentraxin_Related"/>
</dbReference>
<evidence type="ECO:0000256" key="3">
    <source>
        <dbReference type="ARBA" id="ARBA00022837"/>
    </source>
</evidence>
<evidence type="ECO:0000256" key="6">
    <source>
        <dbReference type="PROSITE-ProRule" id="PRU01172"/>
    </source>
</evidence>
<proteinExistence type="predicted"/>
<organism evidence="9 10">
    <name type="scientific">Muraenolepis orangiensis</name>
    <name type="common">Patagonian moray cod</name>
    <dbReference type="NCBI Taxonomy" id="630683"/>
    <lineage>
        <taxon>Eukaryota</taxon>
        <taxon>Metazoa</taxon>
        <taxon>Chordata</taxon>
        <taxon>Craniata</taxon>
        <taxon>Vertebrata</taxon>
        <taxon>Euteleostomi</taxon>
        <taxon>Actinopterygii</taxon>
        <taxon>Neopterygii</taxon>
        <taxon>Teleostei</taxon>
        <taxon>Neoteleostei</taxon>
        <taxon>Acanthomorphata</taxon>
        <taxon>Zeiogadaria</taxon>
        <taxon>Gadariae</taxon>
        <taxon>Gadiformes</taxon>
        <taxon>Muraenolepidoidei</taxon>
        <taxon>Muraenolepididae</taxon>
        <taxon>Muraenolepis</taxon>
    </lineage>
</organism>
<keyword evidence="3" id="KW-0106">Calcium</keyword>
<dbReference type="SMART" id="SM00159">
    <property type="entry name" value="PTX"/>
    <property type="match status" value="1"/>
</dbReference>
<keyword evidence="4" id="KW-1015">Disulfide bond</keyword>
<dbReference type="EMBL" id="JANIIK010000047">
    <property type="protein sequence ID" value="KAJ3601477.1"/>
    <property type="molecule type" value="Genomic_DNA"/>
</dbReference>
<keyword evidence="10" id="KW-1185">Reference proteome</keyword>
<dbReference type="InterPro" id="IPR013320">
    <property type="entry name" value="ConA-like_dom_sf"/>
</dbReference>
<dbReference type="Proteomes" id="UP001148018">
    <property type="component" value="Unassembled WGS sequence"/>
</dbReference>
<evidence type="ECO:0000256" key="1">
    <source>
        <dbReference type="ARBA" id="ARBA00001913"/>
    </source>
</evidence>
<feature type="domain" description="Pentraxin (PTX)" evidence="8">
    <location>
        <begin position="94"/>
        <end position="296"/>
    </location>
</feature>
<evidence type="ECO:0000256" key="2">
    <source>
        <dbReference type="ARBA" id="ARBA00022723"/>
    </source>
</evidence>
<dbReference type="SUPFAM" id="SSF49899">
    <property type="entry name" value="Concanavalin A-like lectins/glucanases"/>
    <property type="match status" value="1"/>
</dbReference>